<keyword evidence="3" id="KW-0695">RNA-directed DNA polymerase</keyword>
<evidence type="ECO:0000256" key="1">
    <source>
        <dbReference type="SAM" id="MobiDB-lite"/>
    </source>
</evidence>
<name>A0A5B6UW11_9ROSI</name>
<dbReference type="SUPFAM" id="SSF56672">
    <property type="entry name" value="DNA/RNA polymerases"/>
    <property type="match status" value="1"/>
</dbReference>
<keyword evidence="3" id="KW-0808">Transferase</keyword>
<gene>
    <name evidence="3" type="ORF">EPI10_028480</name>
</gene>
<dbReference type="AlphaFoldDB" id="A0A5B6UW11"/>
<dbReference type="Proteomes" id="UP000325315">
    <property type="component" value="Unassembled WGS sequence"/>
</dbReference>
<dbReference type="InterPro" id="IPR043128">
    <property type="entry name" value="Rev_trsase/Diguanyl_cyclase"/>
</dbReference>
<reference evidence="4" key="1">
    <citation type="journal article" date="2019" name="Plant Biotechnol. J.">
        <title>Genome sequencing of the Australian wild diploid species Gossypium australe highlights disease resistance and delayed gland morphogenesis.</title>
        <authorList>
            <person name="Cai Y."/>
            <person name="Cai X."/>
            <person name="Wang Q."/>
            <person name="Wang P."/>
            <person name="Zhang Y."/>
            <person name="Cai C."/>
            <person name="Xu Y."/>
            <person name="Wang K."/>
            <person name="Zhou Z."/>
            <person name="Wang C."/>
            <person name="Geng S."/>
            <person name="Li B."/>
            <person name="Dong Q."/>
            <person name="Hou Y."/>
            <person name="Wang H."/>
            <person name="Ai P."/>
            <person name="Liu Z."/>
            <person name="Yi F."/>
            <person name="Sun M."/>
            <person name="An G."/>
            <person name="Cheng J."/>
            <person name="Zhang Y."/>
            <person name="Shi Q."/>
            <person name="Xie Y."/>
            <person name="Shi X."/>
            <person name="Chang Y."/>
            <person name="Huang F."/>
            <person name="Chen Y."/>
            <person name="Hong S."/>
            <person name="Mi L."/>
            <person name="Sun Q."/>
            <person name="Zhang L."/>
            <person name="Zhou B."/>
            <person name="Peng R."/>
            <person name="Zhang X."/>
            <person name="Liu F."/>
        </authorList>
    </citation>
    <scope>NUCLEOTIDE SEQUENCE [LARGE SCALE GENOMIC DNA]</scope>
    <source>
        <strain evidence="4">cv. PA1801</strain>
    </source>
</reference>
<dbReference type="OrthoDB" id="1909920at2759"/>
<feature type="region of interest" description="Disordered" evidence="1">
    <location>
        <begin position="1"/>
        <end position="25"/>
    </location>
</feature>
<dbReference type="InterPro" id="IPR043502">
    <property type="entry name" value="DNA/RNA_pol_sf"/>
</dbReference>
<dbReference type="InterPro" id="IPR041577">
    <property type="entry name" value="RT_RNaseH_2"/>
</dbReference>
<protein>
    <submittedName>
        <fullName evidence="3">RNA-directed DNA polymerase-like protein</fullName>
    </submittedName>
</protein>
<keyword evidence="4" id="KW-1185">Reference proteome</keyword>
<feature type="domain" description="Reverse transcriptase/retrotransposon-derived protein RNase H-like" evidence="2">
    <location>
        <begin position="86"/>
        <end position="123"/>
    </location>
</feature>
<proteinExistence type="predicted"/>
<dbReference type="EMBL" id="SMMG02000009">
    <property type="protein sequence ID" value="KAA3461949.1"/>
    <property type="molecule type" value="Genomic_DNA"/>
</dbReference>
<evidence type="ECO:0000313" key="3">
    <source>
        <dbReference type="EMBL" id="KAA3461949.1"/>
    </source>
</evidence>
<comment type="caution">
    <text evidence="3">The sequence shown here is derived from an EMBL/GenBank/DDBJ whole genome shotgun (WGS) entry which is preliminary data.</text>
</comment>
<organism evidence="3 4">
    <name type="scientific">Gossypium australe</name>
    <dbReference type="NCBI Taxonomy" id="47621"/>
    <lineage>
        <taxon>Eukaryota</taxon>
        <taxon>Viridiplantae</taxon>
        <taxon>Streptophyta</taxon>
        <taxon>Embryophyta</taxon>
        <taxon>Tracheophyta</taxon>
        <taxon>Spermatophyta</taxon>
        <taxon>Magnoliopsida</taxon>
        <taxon>eudicotyledons</taxon>
        <taxon>Gunneridae</taxon>
        <taxon>Pentapetalae</taxon>
        <taxon>rosids</taxon>
        <taxon>malvids</taxon>
        <taxon>Malvales</taxon>
        <taxon>Malvaceae</taxon>
        <taxon>Malvoideae</taxon>
        <taxon>Gossypium</taxon>
    </lineage>
</organism>
<dbReference type="Gene3D" id="3.30.70.270">
    <property type="match status" value="1"/>
</dbReference>
<accession>A0A5B6UW11</accession>
<evidence type="ECO:0000313" key="4">
    <source>
        <dbReference type="Proteomes" id="UP000325315"/>
    </source>
</evidence>
<evidence type="ECO:0000259" key="2">
    <source>
        <dbReference type="Pfam" id="PF17919"/>
    </source>
</evidence>
<dbReference type="PANTHER" id="PTHR45643:SF11">
    <property type="entry name" value="RNA-DIRECTED DNA POLYMERASE"/>
    <property type="match status" value="1"/>
</dbReference>
<dbReference type="Pfam" id="PF17919">
    <property type="entry name" value="RT_RNaseH_2"/>
    <property type="match status" value="1"/>
</dbReference>
<dbReference type="PANTHER" id="PTHR45643">
    <property type="entry name" value="REVERSE TRANSCRIPTASE"/>
    <property type="match status" value="1"/>
</dbReference>
<sequence>MQNSENVSFGSLRPNKPNSTRPEFGSLQHVISTDGVQVDPNKIFTIVNWKSPLNVTEVCSFLGLASFSMIALLMSKILQKDVRFVWIDKWQQSFDLLKKMLTEAPMLTQPKSRKEFAVYSDASLN</sequence>
<keyword evidence="3" id="KW-0548">Nucleotidyltransferase</keyword>
<dbReference type="GO" id="GO:0003964">
    <property type="term" value="F:RNA-directed DNA polymerase activity"/>
    <property type="evidence" value="ECO:0007669"/>
    <property type="project" value="UniProtKB-KW"/>
</dbReference>